<keyword evidence="2" id="KW-0805">Transcription regulation</keyword>
<evidence type="ECO:0000256" key="8">
    <source>
        <dbReference type="SAM" id="MobiDB-lite"/>
    </source>
</evidence>
<evidence type="ECO:0000313" key="11">
    <source>
        <dbReference type="Proteomes" id="UP001279734"/>
    </source>
</evidence>
<feature type="region of interest" description="Disordered" evidence="8">
    <location>
        <begin position="15"/>
        <end position="41"/>
    </location>
</feature>
<dbReference type="SUPFAM" id="SSF118290">
    <property type="entry name" value="WRKY DNA-binding domain"/>
    <property type="match status" value="1"/>
</dbReference>
<dbReference type="PROSITE" id="PS50811">
    <property type="entry name" value="WRKY"/>
    <property type="match status" value="1"/>
</dbReference>
<dbReference type="Pfam" id="PF03106">
    <property type="entry name" value="WRKY"/>
    <property type="match status" value="1"/>
</dbReference>
<reference evidence="10" key="1">
    <citation type="submission" date="2023-05" db="EMBL/GenBank/DDBJ databases">
        <title>Nepenthes gracilis genome sequencing.</title>
        <authorList>
            <person name="Fukushima K."/>
        </authorList>
    </citation>
    <scope>NUCLEOTIDE SEQUENCE</scope>
    <source>
        <strain evidence="10">SING2019-196</strain>
    </source>
</reference>
<dbReference type="GO" id="GO:0003700">
    <property type="term" value="F:DNA-binding transcription factor activity"/>
    <property type="evidence" value="ECO:0007669"/>
    <property type="project" value="InterPro"/>
</dbReference>
<evidence type="ECO:0000313" key="10">
    <source>
        <dbReference type="EMBL" id="GMH21048.1"/>
    </source>
</evidence>
<evidence type="ECO:0000256" key="7">
    <source>
        <dbReference type="ARBA" id="ARBA00060761"/>
    </source>
</evidence>
<dbReference type="InterPro" id="IPR003657">
    <property type="entry name" value="WRKY_dom"/>
</dbReference>
<protein>
    <recommendedName>
        <fullName evidence="9">WRKY domain-containing protein</fullName>
    </recommendedName>
</protein>
<dbReference type="GO" id="GO:0005634">
    <property type="term" value="C:nucleus"/>
    <property type="evidence" value="ECO:0007669"/>
    <property type="project" value="UniProtKB-SubCell"/>
</dbReference>
<keyword evidence="5" id="KW-0539">Nucleus</keyword>
<evidence type="ECO:0000256" key="3">
    <source>
        <dbReference type="ARBA" id="ARBA00023125"/>
    </source>
</evidence>
<feature type="compositionally biased region" description="Low complexity" evidence="8">
    <location>
        <begin position="277"/>
        <end position="287"/>
    </location>
</feature>
<dbReference type="FunFam" id="2.20.25.80:FF:000005">
    <property type="entry name" value="probable WRKY transcription factor 14"/>
    <property type="match status" value="1"/>
</dbReference>
<keyword evidence="11" id="KW-1185">Reference proteome</keyword>
<evidence type="ECO:0000256" key="5">
    <source>
        <dbReference type="ARBA" id="ARBA00023242"/>
    </source>
</evidence>
<comment type="caution">
    <text evidence="10">The sequence shown here is derived from an EMBL/GenBank/DDBJ whole genome shotgun (WGS) entry which is preliminary data.</text>
</comment>
<accession>A0AAD3SZV4</accession>
<gene>
    <name evidence="10" type="ORF">Nepgr_022890</name>
</gene>
<comment type="function">
    <text evidence="6">Transcription factor. Interacts specifically with the W box (5'-(T)TGAC[CT]-3'), a frequently occurring elicitor-responsive cis-acting element.</text>
</comment>
<evidence type="ECO:0000256" key="4">
    <source>
        <dbReference type="ARBA" id="ARBA00023163"/>
    </source>
</evidence>
<sequence>MEKYEGDLTDIVRASTGTVLGAKTSEESTPSDSQFHGKNPYPVDSFSDFGDPFSDGRDPLLRELLDAISNNSSFFFGSNSSICSVKGSSSCSGSNRMMGEEDEAKTNGFSRMLQISTNDVITPCDPLPLVVGASSTRNFTAAYDDVKVSADNPYYNSGLQISSAPDPALKRRKSQAKKVVCIPAPAAANSRQGGELVPSDLWAWRKYGQKPIKGSPYPRGYYRCSSFKGCPARKQVERSRTDPSMLVITYNLEHNHPWPTHRLPLGGSNRSHHPSKITTTTNTTIATPKGRTAPAIKEEQTHRSGTIVTDRVGTNAAPSSSSIYYKEEMICNVDDQKQLEVDGDHYDDDQMNGENMVHPQSTSSRTAAMADNHGLFADLGDLLFSQRISAECEDKEGKDLDPFSAQFEWAGDNPSSS</sequence>
<proteinExistence type="inferred from homology"/>
<dbReference type="PANTHER" id="PTHR32096">
    <property type="entry name" value="WRKY TRANSCRIPTION FACTOR 30-RELATED-RELATED"/>
    <property type="match status" value="1"/>
</dbReference>
<organism evidence="10 11">
    <name type="scientific">Nepenthes gracilis</name>
    <name type="common">Slender pitcher plant</name>
    <dbReference type="NCBI Taxonomy" id="150966"/>
    <lineage>
        <taxon>Eukaryota</taxon>
        <taxon>Viridiplantae</taxon>
        <taxon>Streptophyta</taxon>
        <taxon>Embryophyta</taxon>
        <taxon>Tracheophyta</taxon>
        <taxon>Spermatophyta</taxon>
        <taxon>Magnoliopsida</taxon>
        <taxon>eudicotyledons</taxon>
        <taxon>Gunneridae</taxon>
        <taxon>Pentapetalae</taxon>
        <taxon>Caryophyllales</taxon>
        <taxon>Nepenthaceae</taxon>
        <taxon>Nepenthes</taxon>
    </lineage>
</organism>
<evidence type="ECO:0000259" key="9">
    <source>
        <dbReference type="PROSITE" id="PS50811"/>
    </source>
</evidence>
<evidence type="ECO:0000256" key="2">
    <source>
        <dbReference type="ARBA" id="ARBA00023015"/>
    </source>
</evidence>
<dbReference type="PANTHER" id="PTHR32096:SF18">
    <property type="entry name" value="DISEASE RESISTANCE PROTEIN RRS1B-RELATED"/>
    <property type="match status" value="1"/>
</dbReference>
<dbReference type="AlphaFoldDB" id="A0AAD3SZV4"/>
<dbReference type="EMBL" id="BSYO01000022">
    <property type="protein sequence ID" value="GMH21048.1"/>
    <property type="molecule type" value="Genomic_DNA"/>
</dbReference>
<evidence type="ECO:0000256" key="6">
    <source>
        <dbReference type="ARBA" id="ARBA00059805"/>
    </source>
</evidence>
<evidence type="ECO:0000256" key="1">
    <source>
        <dbReference type="ARBA" id="ARBA00004123"/>
    </source>
</evidence>
<feature type="region of interest" description="Disordered" evidence="8">
    <location>
        <begin position="265"/>
        <end position="288"/>
    </location>
</feature>
<dbReference type="Gene3D" id="2.20.25.80">
    <property type="entry name" value="WRKY domain"/>
    <property type="match status" value="1"/>
</dbReference>
<dbReference type="InterPro" id="IPR036576">
    <property type="entry name" value="WRKY_dom_sf"/>
</dbReference>
<comment type="subcellular location">
    <subcellularLocation>
        <location evidence="1">Nucleus</location>
    </subcellularLocation>
</comment>
<keyword evidence="3" id="KW-0238">DNA-binding</keyword>
<dbReference type="GO" id="GO:0000976">
    <property type="term" value="F:transcription cis-regulatory region binding"/>
    <property type="evidence" value="ECO:0007669"/>
    <property type="project" value="TreeGrafter"/>
</dbReference>
<feature type="compositionally biased region" description="Polar residues" evidence="8">
    <location>
        <begin position="27"/>
        <end position="36"/>
    </location>
</feature>
<dbReference type="SMART" id="SM00774">
    <property type="entry name" value="WRKY"/>
    <property type="match status" value="1"/>
</dbReference>
<dbReference type="Proteomes" id="UP001279734">
    <property type="component" value="Unassembled WGS sequence"/>
</dbReference>
<feature type="domain" description="WRKY" evidence="9">
    <location>
        <begin position="193"/>
        <end position="259"/>
    </location>
</feature>
<name>A0AAD3SZV4_NEPGR</name>
<dbReference type="InterPro" id="IPR044810">
    <property type="entry name" value="WRKY_plant"/>
</dbReference>
<comment type="similarity">
    <text evidence="7">Belongs to the WRKY group II-e family.</text>
</comment>
<keyword evidence="4" id="KW-0804">Transcription</keyword>